<feature type="domain" description="Carboxymuconolactone decarboxylase-like" evidence="1">
    <location>
        <begin position="24"/>
        <end position="99"/>
    </location>
</feature>
<protein>
    <submittedName>
        <fullName evidence="2">Carboxymuconolactone decarboxylase family protein</fullName>
    </submittedName>
</protein>
<dbReference type="OrthoDB" id="9801997at2"/>
<dbReference type="InterPro" id="IPR029032">
    <property type="entry name" value="AhpD-like"/>
</dbReference>
<dbReference type="Gene3D" id="1.20.1290.10">
    <property type="entry name" value="AhpD-like"/>
    <property type="match status" value="1"/>
</dbReference>
<dbReference type="RefSeq" id="WP_126039244.1">
    <property type="nucleotide sequence ID" value="NZ_CP034438.1"/>
</dbReference>
<dbReference type="SUPFAM" id="SSF69118">
    <property type="entry name" value="AhpD-like"/>
    <property type="match status" value="1"/>
</dbReference>
<dbReference type="NCBIfam" id="TIGR00778">
    <property type="entry name" value="ahpD_dom"/>
    <property type="match status" value="1"/>
</dbReference>
<evidence type="ECO:0000313" key="3">
    <source>
        <dbReference type="Proteomes" id="UP000270021"/>
    </source>
</evidence>
<gene>
    <name evidence="2" type="ORF">EJO69_03420</name>
</gene>
<organism evidence="2 3">
    <name type="scientific">Flaviflexus salsibiostraticola</name>
    <dbReference type="NCBI Taxonomy" id="1282737"/>
    <lineage>
        <taxon>Bacteria</taxon>
        <taxon>Bacillati</taxon>
        <taxon>Actinomycetota</taxon>
        <taxon>Actinomycetes</taxon>
        <taxon>Actinomycetales</taxon>
        <taxon>Actinomycetaceae</taxon>
        <taxon>Flaviflexus</taxon>
    </lineage>
</organism>
<accession>A0A3Q8WSX2</accession>
<sequence length="151" mass="16582">MESSRRLYIDQEHPIVNRSALSFARAATKAAEEAGLGRDLVELINVRCSQMNACPACLKAHVPQLVRAGLDSVKIAVIPSWRDSEIFTPEERAVLEVAELVTDLPQPRDAHERYEEAAAVLTPEQLSAATWVAAAINTFNRISIVSGHPVR</sequence>
<dbReference type="AlphaFoldDB" id="A0A3Q8WSX2"/>
<evidence type="ECO:0000313" key="2">
    <source>
        <dbReference type="EMBL" id="AZN29460.1"/>
    </source>
</evidence>
<keyword evidence="3" id="KW-1185">Reference proteome</keyword>
<dbReference type="PANTHER" id="PTHR34846">
    <property type="entry name" value="4-CARBOXYMUCONOLACTONE DECARBOXYLASE FAMILY PROTEIN (AFU_ORTHOLOGUE AFUA_6G11590)"/>
    <property type="match status" value="1"/>
</dbReference>
<dbReference type="Pfam" id="PF02627">
    <property type="entry name" value="CMD"/>
    <property type="match status" value="1"/>
</dbReference>
<dbReference type="InterPro" id="IPR003779">
    <property type="entry name" value="CMD-like"/>
</dbReference>
<dbReference type="KEGG" id="fsl:EJO69_03420"/>
<dbReference type="PANTHER" id="PTHR34846:SF5">
    <property type="entry name" value="CARBOXYMUCONOLACTONE DECARBOXYLASE-LIKE DOMAIN-CONTAINING PROTEIN"/>
    <property type="match status" value="1"/>
</dbReference>
<reference evidence="2 3" key="1">
    <citation type="submission" date="2018-12" db="EMBL/GenBank/DDBJ databases">
        <title>Complete genome sequence of Flaviflexus salsibiostraticola KCTC 33148.</title>
        <authorList>
            <person name="Bae J.-W."/>
        </authorList>
    </citation>
    <scope>NUCLEOTIDE SEQUENCE [LARGE SCALE GENOMIC DNA]</scope>
    <source>
        <strain evidence="2 3">KCTC 33148</strain>
    </source>
</reference>
<evidence type="ECO:0000259" key="1">
    <source>
        <dbReference type="Pfam" id="PF02627"/>
    </source>
</evidence>
<dbReference type="GO" id="GO:0051920">
    <property type="term" value="F:peroxiredoxin activity"/>
    <property type="evidence" value="ECO:0007669"/>
    <property type="project" value="InterPro"/>
</dbReference>
<dbReference type="Proteomes" id="UP000270021">
    <property type="component" value="Chromosome"/>
</dbReference>
<proteinExistence type="predicted"/>
<dbReference type="InterPro" id="IPR004675">
    <property type="entry name" value="AhpD_core"/>
</dbReference>
<name>A0A3Q8WSX2_9ACTO</name>
<dbReference type="EMBL" id="CP034438">
    <property type="protein sequence ID" value="AZN29460.1"/>
    <property type="molecule type" value="Genomic_DNA"/>
</dbReference>